<keyword evidence="2" id="KW-1185">Reference proteome</keyword>
<dbReference type="KEGG" id="ipc:IPA_05445"/>
<reference evidence="1" key="1">
    <citation type="submission" date="2013-11" db="EMBL/GenBank/DDBJ databases">
        <title>Comparative genomics of Ignicoccus.</title>
        <authorList>
            <person name="Podar M."/>
        </authorList>
    </citation>
    <scope>NUCLEOTIDE SEQUENCE</scope>
    <source>
        <strain evidence="1">DSM 13166</strain>
    </source>
</reference>
<name>A0A977KCS8_9CREN</name>
<protein>
    <recommendedName>
        <fullName evidence="3">Sulfotransferase domain-containing protein</fullName>
    </recommendedName>
</protein>
<gene>
    <name evidence="1" type="ORF">IPA_05445</name>
</gene>
<proteinExistence type="predicted"/>
<accession>A0A977KCS8</accession>
<dbReference type="Proteomes" id="UP001063698">
    <property type="component" value="Chromosome"/>
</dbReference>
<sequence>MTEKPIMINGFPRSGTTYLSRYLEWLYGRVVYEPLATPKGTIKRIPELAKWFSYYHPYLTDPSVNTTLWFFHNEETLRKFMEGLRGYPIKETTLHRFLGKDWIKEHWDVYHIIRDPVSVYHSFKNLFHSGTTYGKYLRIGEKLGIIAKLLQPLDPLAKMAKVYSVIRNIPRPSSLQGWFLMVWTFSNIEAIEAVGEDKLIIYNKEESFYKLPRFTEFIKNNPLRIRVYDDTKLENLFLKIAREHGFEREYSRLLDLFE</sequence>
<evidence type="ECO:0000313" key="2">
    <source>
        <dbReference type="Proteomes" id="UP001063698"/>
    </source>
</evidence>
<evidence type="ECO:0008006" key="3">
    <source>
        <dbReference type="Google" id="ProtNLM"/>
    </source>
</evidence>
<dbReference type="EMBL" id="CP006868">
    <property type="protein sequence ID" value="UXD22490.1"/>
    <property type="molecule type" value="Genomic_DNA"/>
</dbReference>
<organism evidence="1 2">
    <name type="scientific">Ignicoccus pacificus DSM 13166</name>
    <dbReference type="NCBI Taxonomy" id="940294"/>
    <lineage>
        <taxon>Archaea</taxon>
        <taxon>Thermoproteota</taxon>
        <taxon>Thermoprotei</taxon>
        <taxon>Desulfurococcales</taxon>
        <taxon>Desulfurococcaceae</taxon>
        <taxon>Ignicoccus</taxon>
    </lineage>
</organism>
<dbReference type="SUPFAM" id="SSF52540">
    <property type="entry name" value="P-loop containing nucleoside triphosphate hydrolases"/>
    <property type="match status" value="1"/>
</dbReference>
<evidence type="ECO:0000313" key="1">
    <source>
        <dbReference type="EMBL" id="UXD22490.1"/>
    </source>
</evidence>
<dbReference type="Gene3D" id="3.40.50.300">
    <property type="entry name" value="P-loop containing nucleotide triphosphate hydrolases"/>
    <property type="match status" value="1"/>
</dbReference>
<dbReference type="InterPro" id="IPR027417">
    <property type="entry name" value="P-loop_NTPase"/>
</dbReference>
<dbReference type="AlphaFoldDB" id="A0A977KCS8"/>